<gene>
    <name evidence="1" type="ORF">GQ26_0083240</name>
</gene>
<organism evidence="1">
    <name type="scientific">Talaromyces marneffei PM1</name>
    <dbReference type="NCBI Taxonomy" id="1077442"/>
    <lineage>
        <taxon>Eukaryota</taxon>
        <taxon>Fungi</taxon>
        <taxon>Dikarya</taxon>
        <taxon>Ascomycota</taxon>
        <taxon>Pezizomycotina</taxon>
        <taxon>Eurotiomycetes</taxon>
        <taxon>Eurotiomycetidae</taxon>
        <taxon>Eurotiales</taxon>
        <taxon>Trichocomaceae</taxon>
        <taxon>Talaromyces</taxon>
        <taxon>Talaromyces sect. Talaromyces</taxon>
    </lineage>
</organism>
<accession>A0A093VCB3</accession>
<reference evidence="1" key="1">
    <citation type="journal article" date="2014" name="PLoS Genet.">
        <title>Signature Gene Expression Reveals Novel Clues to the Molecular Mechanisms of Dimorphic Transition in Penicillium marneffei.</title>
        <authorList>
            <person name="Yang E."/>
            <person name="Wang G."/>
            <person name="Cai J."/>
            <person name="Woo P.C."/>
            <person name="Lau S.K."/>
            <person name="Yuen K.-Y."/>
            <person name="Chow W.-N."/>
            <person name="Lin X."/>
        </authorList>
    </citation>
    <scope>NUCLEOTIDE SEQUENCE [LARGE SCALE GENOMIC DNA]</scope>
    <source>
        <strain evidence="1">PM1</strain>
    </source>
</reference>
<dbReference type="EMBL" id="JPOX01000008">
    <property type="protein sequence ID" value="KFX50182.1"/>
    <property type="molecule type" value="Genomic_DNA"/>
</dbReference>
<dbReference type="InterPro" id="IPR022198">
    <property type="entry name" value="DUF3723"/>
</dbReference>
<dbReference type="HOGENOM" id="CLU_004286_7_1_1"/>
<comment type="caution">
    <text evidence="1">The sequence shown here is derived from an EMBL/GenBank/DDBJ whole genome shotgun (WGS) entry which is preliminary data.</text>
</comment>
<name>A0A093VCB3_TALMA</name>
<dbReference type="Pfam" id="PF12520">
    <property type="entry name" value="DUF3723"/>
    <property type="match status" value="1"/>
</dbReference>
<dbReference type="AlphaFoldDB" id="A0A093VCB3"/>
<sequence>MPFGCPSTAMENLNDVELFREKSRFFLGRVKIQLTSLDFNRNIQLHEEAHVDKLVSVFRGEGCHRLDPWNHVPVIVSRDTLSARLRLAGLRNEDLIREGEPPLLEFTAPLRVLHGRRRLLAAEKYLWDKWWIAELYSNDLPARLKTSICEQYSHSRPFCDGDVYRHILKYQREGNIDEEEKWTRRLSNSKTLNLRQLRSKYRRLANGFDQLTPFVGIWYQLHLGCLSRLLPDKTPEEFLHYLERMCHQYRTIMGTEEPFLLDPKTVYSLETLFPEYSTSDADSIKKLMNDGVIFPAVSSRDRRQKLLDNILGVKGRILSFYTFFQDTIFFGACSKILRKLLRPKFQGTVREAFFDSYQQGINRGIIRLQSHGERMRDRPGTEANHLQLAYRQLYLAAMRDFPLFSTLMPLWDNKKSQPVVQGSSAERWHHIASLAFVLGFRSNEITSLMEGGDNKEIMAREFLTNIRPPELYTIDEVRMNRLVQYIARQLDNIATPRVIHHEAEFTTNIEGLAKDQRCNRPFYTRAFVTSLAVQRDIFICFLGIFHIDADSDDEVIDLTQPPHQTIHSSPANPGEPEILVRMPSLEQQIPMKQILLSQQFLMEKPEI</sequence>
<protein>
    <submittedName>
        <fullName evidence="1">Uncharacterized protein</fullName>
    </submittedName>
</protein>
<proteinExistence type="predicted"/>
<evidence type="ECO:0000313" key="1">
    <source>
        <dbReference type="EMBL" id="KFX50182.1"/>
    </source>
</evidence>